<sequence>MIFDEIERKVLGEIWMEINSSDFPLTVDLQVWKDIKNENLKEHITRVGKVFYLASRQKTKV</sequence>
<dbReference type="Proteomes" id="UP000199642">
    <property type="component" value="Unassembled WGS sequence"/>
</dbReference>
<gene>
    <name evidence="1" type="ORF">SAMN04487988_101512</name>
</gene>
<dbReference type="AlphaFoldDB" id="A0A1I2PH94"/>
<proteinExistence type="predicted"/>
<dbReference type="EMBL" id="FOPC01000001">
    <property type="protein sequence ID" value="SFG13016.1"/>
    <property type="molecule type" value="Genomic_DNA"/>
</dbReference>
<protein>
    <submittedName>
        <fullName evidence="1">Uncharacterized protein</fullName>
    </submittedName>
</protein>
<keyword evidence="2" id="KW-1185">Reference proteome</keyword>
<reference evidence="2" key="1">
    <citation type="submission" date="2016-10" db="EMBL/GenBank/DDBJ databases">
        <authorList>
            <person name="Varghese N."/>
            <person name="Submissions S."/>
        </authorList>
    </citation>
    <scope>NUCLEOTIDE SEQUENCE [LARGE SCALE GENOMIC DNA]</scope>
    <source>
        <strain evidence="2">DSM 19315</strain>
    </source>
</reference>
<name>A0A1I2PH94_9BACT</name>
<evidence type="ECO:0000313" key="1">
    <source>
        <dbReference type="EMBL" id="SFG13016.1"/>
    </source>
</evidence>
<accession>A0A1I2PH94</accession>
<dbReference type="STRING" id="435880.SAMN04487988_101512"/>
<evidence type="ECO:0000313" key="2">
    <source>
        <dbReference type="Proteomes" id="UP000199642"/>
    </source>
</evidence>
<dbReference type="InterPro" id="IPR043519">
    <property type="entry name" value="NT_sf"/>
</dbReference>
<organism evidence="1 2">
    <name type="scientific">Algoriphagus hitonicola</name>
    <dbReference type="NCBI Taxonomy" id="435880"/>
    <lineage>
        <taxon>Bacteria</taxon>
        <taxon>Pseudomonadati</taxon>
        <taxon>Bacteroidota</taxon>
        <taxon>Cytophagia</taxon>
        <taxon>Cytophagales</taxon>
        <taxon>Cyclobacteriaceae</taxon>
        <taxon>Algoriphagus</taxon>
    </lineage>
</organism>
<dbReference type="Gene3D" id="3.30.460.10">
    <property type="entry name" value="Beta Polymerase, domain 2"/>
    <property type="match status" value="1"/>
</dbReference>